<keyword evidence="4" id="KW-0804">Transcription</keyword>
<keyword evidence="3" id="KW-0238">DNA-binding</keyword>
<dbReference type="Pfam" id="PF00072">
    <property type="entry name" value="Response_reg"/>
    <property type="match status" value="1"/>
</dbReference>
<organism evidence="8 9">
    <name type="scientific">Jutongia huaianensis</name>
    <dbReference type="NCBI Taxonomy" id="2763668"/>
    <lineage>
        <taxon>Bacteria</taxon>
        <taxon>Bacillati</taxon>
        <taxon>Bacillota</taxon>
        <taxon>Clostridia</taxon>
        <taxon>Lachnospirales</taxon>
        <taxon>Lachnospiraceae</taxon>
        <taxon>Jutongia</taxon>
    </lineage>
</organism>
<comment type="function">
    <text evidence="5">May play the central regulatory role in sporulation. It may be an element of the effector pathway responsible for the activation of sporulation genes in response to nutritional stress. Spo0A may act in concert with spo0H (a sigma factor) to control the expression of some genes that are critical to the sporulation process.</text>
</comment>
<dbReference type="PANTHER" id="PTHR48111">
    <property type="entry name" value="REGULATOR OF RPOS"/>
    <property type="match status" value="1"/>
</dbReference>
<dbReference type="Gene3D" id="1.10.10.10">
    <property type="entry name" value="Winged helix-like DNA-binding domain superfamily/Winged helix DNA-binding domain"/>
    <property type="match status" value="1"/>
</dbReference>
<proteinExistence type="predicted"/>
<dbReference type="PROSITE" id="PS50110">
    <property type="entry name" value="RESPONSE_REGULATORY"/>
    <property type="match status" value="1"/>
</dbReference>
<sequence length="222" mass="24759">MKILYAEDEMGLSMAVSEVLKMEGFEVTAVMDGLAADEILQKEHFDMVVLDIMMPGMEGTQVAQNMRKRSDYTPVLLLTAKAETEDRIEGLNMGADDYLAKPFAMGELVARVKAMIRRNREYQQTVLNLANVTLDLESNELSAKSGSLILSVKEAKFLALFLEKEDISYSVEEIAGQVFQGEVSAEEISLYMAYLNNKLVQIHGNLQLMMEDGKISAEKKEG</sequence>
<protein>
    <recommendedName>
        <fullName evidence="1">Stage 0 sporulation protein A homolog</fullName>
    </recommendedName>
</protein>
<dbReference type="InterPro" id="IPR011006">
    <property type="entry name" value="CheY-like_superfamily"/>
</dbReference>
<evidence type="ECO:0000256" key="1">
    <source>
        <dbReference type="ARBA" id="ARBA00018672"/>
    </source>
</evidence>
<dbReference type="Gene3D" id="6.10.250.690">
    <property type="match status" value="1"/>
</dbReference>
<dbReference type="InterPro" id="IPR036388">
    <property type="entry name" value="WH-like_DNA-bd_sf"/>
</dbReference>
<gene>
    <name evidence="8" type="ORF">H8704_09655</name>
</gene>
<keyword evidence="6" id="KW-0597">Phosphoprotein</keyword>
<evidence type="ECO:0000256" key="2">
    <source>
        <dbReference type="ARBA" id="ARBA00023015"/>
    </source>
</evidence>
<feature type="domain" description="Response regulatory" evidence="7">
    <location>
        <begin position="2"/>
        <end position="116"/>
    </location>
</feature>
<name>A0ABR7N4D9_9FIRM</name>
<evidence type="ECO:0000256" key="4">
    <source>
        <dbReference type="ARBA" id="ARBA00023163"/>
    </source>
</evidence>
<evidence type="ECO:0000256" key="3">
    <source>
        <dbReference type="ARBA" id="ARBA00023125"/>
    </source>
</evidence>
<dbReference type="RefSeq" id="WP_022465797.1">
    <property type="nucleotide sequence ID" value="NZ_JACRSX010000013.1"/>
</dbReference>
<evidence type="ECO:0000259" key="7">
    <source>
        <dbReference type="PROSITE" id="PS50110"/>
    </source>
</evidence>
<evidence type="ECO:0000256" key="5">
    <source>
        <dbReference type="ARBA" id="ARBA00024867"/>
    </source>
</evidence>
<keyword evidence="9" id="KW-1185">Reference proteome</keyword>
<reference evidence="8 9" key="1">
    <citation type="submission" date="2020-08" db="EMBL/GenBank/DDBJ databases">
        <title>Genome public.</title>
        <authorList>
            <person name="Liu C."/>
            <person name="Sun Q."/>
        </authorList>
    </citation>
    <scope>NUCLEOTIDE SEQUENCE [LARGE SCALE GENOMIC DNA]</scope>
    <source>
        <strain evidence="8 9">NSJ-37</strain>
    </source>
</reference>
<dbReference type="SUPFAM" id="SSF52172">
    <property type="entry name" value="CheY-like"/>
    <property type="match status" value="1"/>
</dbReference>
<dbReference type="EMBL" id="JACRSX010000013">
    <property type="protein sequence ID" value="MBC8562883.1"/>
    <property type="molecule type" value="Genomic_DNA"/>
</dbReference>
<dbReference type="SMART" id="SM00448">
    <property type="entry name" value="REC"/>
    <property type="match status" value="1"/>
</dbReference>
<feature type="modified residue" description="4-aspartylphosphate" evidence="6">
    <location>
        <position position="51"/>
    </location>
</feature>
<accession>A0ABR7N4D9</accession>
<dbReference type="Gene3D" id="3.40.50.2300">
    <property type="match status" value="1"/>
</dbReference>
<dbReference type="InterPro" id="IPR001789">
    <property type="entry name" value="Sig_transdc_resp-reg_receiver"/>
</dbReference>
<dbReference type="InterPro" id="IPR039420">
    <property type="entry name" value="WalR-like"/>
</dbReference>
<dbReference type="Proteomes" id="UP000606193">
    <property type="component" value="Unassembled WGS sequence"/>
</dbReference>
<comment type="caution">
    <text evidence="8">The sequence shown here is derived from an EMBL/GenBank/DDBJ whole genome shotgun (WGS) entry which is preliminary data.</text>
</comment>
<dbReference type="PANTHER" id="PTHR48111:SF67">
    <property type="entry name" value="TRANSCRIPTIONAL REGULATORY PROTEIN TCTD"/>
    <property type="match status" value="1"/>
</dbReference>
<evidence type="ECO:0000313" key="8">
    <source>
        <dbReference type="EMBL" id="MBC8562883.1"/>
    </source>
</evidence>
<evidence type="ECO:0000256" key="6">
    <source>
        <dbReference type="PROSITE-ProRule" id="PRU00169"/>
    </source>
</evidence>
<evidence type="ECO:0000313" key="9">
    <source>
        <dbReference type="Proteomes" id="UP000606193"/>
    </source>
</evidence>
<keyword evidence="2" id="KW-0805">Transcription regulation</keyword>